<feature type="transmembrane region" description="Helical" evidence="10">
    <location>
        <begin position="721"/>
        <end position="738"/>
    </location>
</feature>
<feature type="transmembrane region" description="Helical" evidence="10">
    <location>
        <begin position="23"/>
        <end position="42"/>
    </location>
</feature>
<keyword evidence="4 10" id="KW-0812">Transmembrane</keyword>
<dbReference type="EC" id="2.3.1.199" evidence="10"/>
<dbReference type="GO" id="GO:0009922">
    <property type="term" value="F:fatty acid elongase activity"/>
    <property type="evidence" value="ECO:0007669"/>
    <property type="project" value="UniProtKB-EC"/>
</dbReference>
<evidence type="ECO:0000256" key="7">
    <source>
        <dbReference type="ARBA" id="ARBA00023098"/>
    </source>
</evidence>
<dbReference type="PANTHER" id="PTHR11157">
    <property type="entry name" value="FATTY ACID ACYL TRANSFERASE-RELATED"/>
    <property type="match status" value="1"/>
</dbReference>
<sequence>MSGIAEYYNNLMYNRNDKRTENWFLITGPVPILTIIMTYLYFSISLGPRIMRDRKPFTLRNTLIVYNFIQVVLSIYLVYEGLMAAWLYDYSYRCQPVDYSNTPKAMRMANGVYLYFVCKLFELLDTVFFVLRKKQRQISFLHLYHHAMMPICAWIGVRFVAGGHGTLLGLINSFIHILMYTYYMLAAFGPEVQKYLWWKKYLTSLQLVQFTIILIHNAQVLVTDCNFPKTLSFLLCINAALFIYLFGSFYVANYNTKSSVKSDKAVQDKLKANGSLSNGNTKTNGYSNGHNNGHTKGHNGHTNGHTNGQTNGHTKIDKKIEEIMRGYRYMNEEIADPRTKDWFLIGSPWPGLALLGFYLHFIYRLGPSLMANRPPMKLELVIRIYNIVQIVLSSYLFYKACVLGWLNDYNYSCEPVDYSDDPRAVEIAGTVYLYFIVKIIDLLDTVFFVLRKKQNQISFLHVYHHTGMVMGSWGGVKYLAGGHATFLDREPLVEEFFLILVHFSQLLWTEDCGFPRWPAAIFIPQNIFMIVLFGDFYYQTYVKKKPQKKVAVEQNGQANVEASNGKTKNQKMASIIGHVVSNYNEILEQTKDPKVDTWPLMGSPVPVLVILSTYLSFVLKIGPKMMANRPAYELKSVIIAYNAFQVLFSIWLTILAFNVDLISLVFADTCSNEKEPVTNSRLQTALSVGGWWYFFAKITELFDTVFFILRKKYNQVSFLHVYHHTITALFSWCYLKFLPGEQGVVIGFLNSFVHIVMYSYYLIAALGPEYRKYLWWKKYMTWMQLIQFAMMLVYLMFTLAMDCRMPKALTYFFLTNVVIFIYLFSDFYRKAYAKPKKA</sequence>
<keyword evidence="6 10" id="KW-1133">Transmembrane helix</keyword>
<comment type="subcellular location">
    <subcellularLocation>
        <location evidence="1">Membrane</location>
        <topology evidence="1">Multi-pass membrane protein</topology>
    </subcellularLocation>
</comment>
<evidence type="ECO:0000256" key="4">
    <source>
        <dbReference type="ARBA" id="ARBA00022692"/>
    </source>
</evidence>
<keyword evidence="13" id="KW-1185">Reference proteome</keyword>
<evidence type="ECO:0000256" key="1">
    <source>
        <dbReference type="ARBA" id="ARBA00004141"/>
    </source>
</evidence>
<keyword evidence="7 10" id="KW-0443">Lipid metabolism</keyword>
<keyword evidence="8 10" id="KW-0472">Membrane</keyword>
<keyword evidence="9 10" id="KW-0275">Fatty acid biosynthesis</keyword>
<feature type="compositionally biased region" description="Low complexity" evidence="11">
    <location>
        <begin position="300"/>
        <end position="313"/>
    </location>
</feature>
<feature type="transmembrane region" description="Helical" evidence="10">
    <location>
        <begin position="167"/>
        <end position="189"/>
    </location>
</feature>
<dbReference type="InterPro" id="IPR030457">
    <property type="entry name" value="ELO_CS"/>
</dbReference>
<feature type="compositionally biased region" description="Polar residues" evidence="11">
    <location>
        <begin position="274"/>
        <end position="287"/>
    </location>
</feature>
<feature type="region of interest" description="Disordered" evidence="11">
    <location>
        <begin position="272"/>
        <end position="313"/>
    </location>
</feature>
<organism evidence="12 13">
    <name type="scientific">Trichomalopsis sarcophagae</name>
    <dbReference type="NCBI Taxonomy" id="543379"/>
    <lineage>
        <taxon>Eukaryota</taxon>
        <taxon>Metazoa</taxon>
        <taxon>Ecdysozoa</taxon>
        <taxon>Arthropoda</taxon>
        <taxon>Hexapoda</taxon>
        <taxon>Insecta</taxon>
        <taxon>Pterygota</taxon>
        <taxon>Neoptera</taxon>
        <taxon>Endopterygota</taxon>
        <taxon>Hymenoptera</taxon>
        <taxon>Apocrita</taxon>
        <taxon>Proctotrupomorpha</taxon>
        <taxon>Chalcidoidea</taxon>
        <taxon>Pteromalidae</taxon>
        <taxon>Pteromalinae</taxon>
        <taxon>Trichomalopsis</taxon>
    </lineage>
</organism>
<feature type="transmembrane region" description="Helical" evidence="10">
    <location>
        <begin position="744"/>
        <end position="767"/>
    </location>
</feature>
<dbReference type="GO" id="GO:0042761">
    <property type="term" value="P:very long-chain fatty acid biosynthetic process"/>
    <property type="evidence" value="ECO:0007669"/>
    <property type="project" value="TreeGrafter"/>
</dbReference>
<evidence type="ECO:0000256" key="9">
    <source>
        <dbReference type="ARBA" id="ARBA00023160"/>
    </source>
</evidence>
<keyword evidence="2 10" id="KW-0444">Lipid biosynthesis</keyword>
<dbReference type="Proteomes" id="UP000215335">
    <property type="component" value="Unassembled WGS sequence"/>
</dbReference>
<dbReference type="InterPro" id="IPR002076">
    <property type="entry name" value="ELO_fam"/>
</dbReference>
<feature type="transmembrane region" description="Helical" evidence="10">
    <location>
        <begin position="520"/>
        <end position="538"/>
    </location>
</feature>
<feature type="transmembrane region" description="Helical" evidence="10">
    <location>
        <begin position="598"/>
        <end position="619"/>
    </location>
</feature>
<feature type="transmembrane region" description="Helical" evidence="10">
    <location>
        <begin position="201"/>
        <end position="219"/>
    </location>
</feature>
<gene>
    <name evidence="12" type="ORF">TSAR_009440</name>
</gene>
<dbReference type="GO" id="GO:0034625">
    <property type="term" value="P:fatty acid elongation, monounsaturated fatty acid"/>
    <property type="evidence" value="ECO:0007669"/>
    <property type="project" value="TreeGrafter"/>
</dbReference>
<dbReference type="EMBL" id="NNAY01000044">
    <property type="protein sequence ID" value="OXU31604.1"/>
    <property type="molecule type" value="Genomic_DNA"/>
</dbReference>
<evidence type="ECO:0000256" key="8">
    <source>
        <dbReference type="ARBA" id="ARBA00023136"/>
    </source>
</evidence>
<comment type="catalytic activity">
    <reaction evidence="10">
        <text>a very-long-chain acyl-CoA + malonyl-CoA + H(+) = a very-long-chain 3-oxoacyl-CoA + CO2 + CoA</text>
        <dbReference type="Rhea" id="RHEA:32727"/>
        <dbReference type="ChEBI" id="CHEBI:15378"/>
        <dbReference type="ChEBI" id="CHEBI:16526"/>
        <dbReference type="ChEBI" id="CHEBI:57287"/>
        <dbReference type="ChEBI" id="CHEBI:57384"/>
        <dbReference type="ChEBI" id="CHEBI:90725"/>
        <dbReference type="ChEBI" id="CHEBI:90736"/>
        <dbReference type="EC" id="2.3.1.199"/>
    </reaction>
</comment>
<feature type="transmembrane region" description="Helical" evidence="10">
    <location>
        <begin position="63"/>
        <end position="88"/>
    </location>
</feature>
<dbReference type="PROSITE" id="PS01188">
    <property type="entry name" value="ELO"/>
    <property type="match status" value="2"/>
</dbReference>
<dbReference type="AlphaFoldDB" id="A0A232FLJ0"/>
<protein>
    <recommendedName>
        <fullName evidence="10">Elongation of very long chain fatty acids protein</fullName>
        <ecNumber evidence="10">2.3.1.199</ecNumber>
    </recommendedName>
    <alternativeName>
        <fullName evidence="10">Very-long-chain 3-oxoacyl-CoA synthase</fullName>
    </alternativeName>
</protein>
<dbReference type="GO" id="GO:0005789">
    <property type="term" value="C:endoplasmic reticulum membrane"/>
    <property type="evidence" value="ECO:0007669"/>
    <property type="project" value="TreeGrafter"/>
</dbReference>
<keyword evidence="3 10" id="KW-0808">Transferase</keyword>
<feature type="transmembrane region" description="Helical" evidence="10">
    <location>
        <begin position="639"/>
        <end position="659"/>
    </location>
</feature>
<evidence type="ECO:0000256" key="2">
    <source>
        <dbReference type="ARBA" id="ARBA00022516"/>
    </source>
</evidence>
<keyword evidence="5 10" id="KW-0276">Fatty acid metabolism</keyword>
<dbReference type="GO" id="GO:0030148">
    <property type="term" value="P:sphingolipid biosynthetic process"/>
    <property type="evidence" value="ECO:0007669"/>
    <property type="project" value="TreeGrafter"/>
</dbReference>
<evidence type="ECO:0000256" key="5">
    <source>
        <dbReference type="ARBA" id="ARBA00022832"/>
    </source>
</evidence>
<comment type="caution">
    <text evidence="12">The sequence shown here is derived from an EMBL/GenBank/DDBJ whole genome shotgun (WGS) entry which is preliminary data.</text>
</comment>
<feature type="transmembrane region" description="Helical" evidence="10">
    <location>
        <begin position="431"/>
        <end position="450"/>
    </location>
</feature>
<feature type="transmembrane region" description="Helical" evidence="10">
    <location>
        <begin position="779"/>
        <end position="797"/>
    </location>
</feature>
<dbReference type="GO" id="GO:0034626">
    <property type="term" value="P:fatty acid elongation, polyunsaturated fatty acid"/>
    <property type="evidence" value="ECO:0007669"/>
    <property type="project" value="TreeGrafter"/>
</dbReference>
<dbReference type="OrthoDB" id="434092at2759"/>
<comment type="similarity">
    <text evidence="10">Belongs to the ELO family.</text>
</comment>
<dbReference type="PANTHER" id="PTHR11157:SF28">
    <property type="entry name" value="ELONGATION OF VERY LONG CHAIN FATTY ACIDS PROTEIN"/>
    <property type="match status" value="1"/>
</dbReference>
<proteinExistence type="inferred from homology"/>
<feature type="transmembrane region" description="Helical" evidence="10">
    <location>
        <begin position="809"/>
        <end position="828"/>
    </location>
</feature>
<feature type="transmembrane region" description="Helical" evidence="10">
    <location>
        <begin position="143"/>
        <end position="161"/>
    </location>
</feature>
<evidence type="ECO:0000313" key="12">
    <source>
        <dbReference type="EMBL" id="OXU31604.1"/>
    </source>
</evidence>
<evidence type="ECO:0000256" key="3">
    <source>
        <dbReference type="ARBA" id="ARBA00022679"/>
    </source>
</evidence>
<dbReference type="Pfam" id="PF01151">
    <property type="entry name" value="ELO"/>
    <property type="match status" value="4"/>
</dbReference>
<evidence type="ECO:0000256" key="6">
    <source>
        <dbReference type="ARBA" id="ARBA00022989"/>
    </source>
</evidence>
<feature type="transmembrane region" description="Helical" evidence="10">
    <location>
        <begin position="231"/>
        <end position="252"/>
    </location>
</feature>
<name>A0A232FLJ0_9HYME</name>
<reference evidence="12 13" key="1">
    <citation type="journal article" date="2017" name="Curr. Biol.">
        <title>The Evolution of Venom by Co-option of Single-Copy Genes.</title>
        <authorList>
            <person name="Martinson E.O."/>
            <person name="Mrinalini"/>
            <person name="Kelkar Y.D."/>
            <person name="Chang C.H."/>
            <person name="Werren J.H."/>
        </authorList>
    </citation>
    <scope>NUCLEOTIDE SEQUENCE [LARGE SCALE GENOMIC DNA]</scope>
    <source>
        <strain evidence="12 13">Alberta</strain>
        <tissue evidence="12">Whole body</tissue>
    </source>
</reference>
<accession>A0A232FLJ0</accession>
<comment type="caution">
    <text evidence="10">Lacks conserved residue(s) required for the propagation of feature annotation.</text>
</comment>
<evidence type="ECO:0000256" key="11">
    <source>
        <dbReference type="SAM" id="MobiDB-lite"/>
    </source>
</evidence>
<evidence type="ECO:0000313" key="13">
    <source>
        <dbReference type="Proteomes" id="UP000215335"/>
    </source>
</evidence>
<feature type="transmembrane region" description="Helical" evidence="10">
    <location>
        <begin position="380"/>
        <end position="398"/>
    </location>
</feature>
<dbReference type="STRING" id="543379.A0A232FLJ0"/>
<feature type="transmembrane region" description="Helical" evidence="10">
    <location>
        <begin position="108"/>
        <end position="131"/>
    </location>
</feature>
<evidence type="ECO:0000256" key="10">
    <source>
        <dbReference type="RuleBase" id="RU361115"/>
    </source>
</evidence>
<dbReference type="GO" id="GO:0019367">
    <property type="term" value="P:fatty acid elongation, saturated fatty acid"/>
    <property type="evidence" value="ECO:0007669"/>
    <property type="project" value="TreeGrafter"/>
</dbReference>